<evidence type="ECO:0000313" key="2">
    <source>
        <dbReference type="EMBL" id="EPS33543.1"/>
    </source>
</evidence>
<organism evidence="2 3">
    <name type="scientific">Penicillium oxalicum (strain 114-2 / CGMCC 5302)</name>
    <name type="common">Penicillium decumbens</name>
    <dbReference type="NCBI Taxonomy" id="933388"/>
    <lineage>
        <taxon>Eukaryota</taxon>
        <taxon>Fungi</taxon>
        <taxon>Dikarya</taxon>
        <taxon>Ascomycota</taxon>
        <taxon>Pezizomycotina</taxon>
        <taxon>Eurotiomycetes</taxon>
        <taxon>Eurotiomycetidae</taxon>
        <taxon>Eurotiales</taxon>
        <taxon>Aspergillaceae</taxon>
        <taxon>Penicillium</taxon>
    </lineage>
</organism>
<accession>S8B402</accession>
<name>S8B402_PENO1</name>
<keyword evidence="3" id="KW-1185">Reference proteome</keyword>
<feature type="region of interest" description="Disordered" evidence="1">
    <location>
        <begin position="1"/>
        <end position="26"/>
    </location>
</feature>
<sequence length="41" mass="4586">MSPCESKSNVGESLAGLPSTPLCYPSGRDLEYFEEIQRHWA</sequence>
<evidence type="ECO:0000256" key="1">
    <source>
        <dbReference type="SAM" id="MobiDB-lite"/>
    </source>
</evidence>
<proteinExistence type="predicted"/>
<protein>
    <submittedName>
        <fullName evidence="2">Uncharacterized protein</fullName>
    </submittedName>
</protein>
<reference evidence="2 3" key="1">
    <citation type="journal article" date="2013" name="PLoS ONE">
        <title>Genomic and secretomic analyses reveal unique features of the lignocellulolytic enzyme system of Penicillium decumbens.</title>
        <authorList>
            <person name="Liu G."/>
            <person name="Zhang L."/>
            <person name="Wei X."/>
            <person name="Zou G."/>
            <person name="Qin Y."/>
            <person name="Ma L."/>
            <person name="Li J."/>
            <person name="Zheng H."/>
            <person name="Wang S."/>
            <person name="Wang C."/>
            <person name="Xun L."/>
            <person name="Zhao G.-P."/>
            <person name="Zhou Z."/>
            <person name="Qu Y."/>
        </authorList>
    </citation>
    <scope>NUCLEOTIDE SEQUENCE [LARGE SCALE GENOMIC DNA]</scope>
    <source>
        <strain evidence="3">114-2 / CGMCC 5302</strain>
    </source>
</reference>
<evidence type="ECO:0000313" key="3">
    <source>
        <dbReference type="Proteomes" id="UP000019376"/>
    </source>
</evidence>
<dbReference type="AlphaFoldDB" id="S8B402"/>
<gene>
    <name evidence="2" type="ORF">PDE_08505</name>
</gene>
<dbReference type="EMBL" id="KB644415">
    <property type="protein sequence ID" value="EPS33543.1"/>
    <property type="molecule type" value="Genomic_DNA"/>
</dbReference>
<dbReference type="HOGENOM" id="CLU_3279689_0_0_1"/>
<feature type="compositionally biased region" description="Polar residues" evidence="1">
    <location>
        <begin position="1"/>
        <end position="11"/>
    </location>
</feature>
<dbReference type="Proteomes" id="UP000019376">
    <property type="component" value="Unassembled WGS sequence"/>
</dbReference>